<organism evidence="1">
    <name type="scientific">Vigna angularis var. angularis</name>
    <dbReference type="NCBI Taxonomy" id="157739"/>
    <lineage>
        <taxon>Eukaryota</taxon>
        <taxon>Viridiplantae</taxon>
        <taxon>Streptophyta</taxon>
        <taxon>Embryophyta</taxon>
        <taxon>Tracheophyta</taxon>
        <taxon>Spermatophyta</taxon>
        <taxon>Magnoliopsida</taxon>
        <taxon>eudicotyledons</taxon>
        <taxon>Gunneridae</taxon>
        <taxon>Pentapetalae</taxon>
        <taxon>rosids</taxon>
        <taxon>fabids</taxon>
        <taxon>Fabales</taxon>
        <taxon>Fabaceae</taxon>
        <taxon>Papilionoideae</taxon>
        <taxon>50 kb inversion clade</taxon>
        <taxon>NPAAA clade</taxon>
        <taxon>indigoferoid/millettioid clade</taxon>
        <taxon>Phaseoleae</taxon>
        <taxon>Vigna</taxon>
    </lineage>
</organism>
<proteinExistence type="predicted"/>
<gene>
    <name evidence="1" type="primary">Vigan.UMG122200</name>
    <name evidence="1" type="ORF">VIGAN_UM122200</name>
</gene>
<name>A0A0S3TEX8_PHAAN</name>
<dbReference type="AlphaFoldDB" id="A0A0S3TEX8"/>
<protein>
    <submittedName>
        <fullName evidence="1">Uncharacterized protein</fullName>
    </submittedName>
</protein>
<accession>A0A0S3TEX8</accession>
<reference evidence="1" key="1">
    <citation type="journal article" date="2015" name="Sci. Rep.">
        <title>The power of single molecule real-time sequencing technology in the de novo assembly of a eukaryotic genome.</title>
        <authorList>
            <person name="Sakai H."/>
            <person name="Naito K."/>
            <person name="Ogiso-Tanaka E."/>
            <person name="Takahashi Y."/>
            <person name="Iseki K."/>
            <person name="Muto C."/>
            <person name="Satou K."/>
            <person name="Teruya K."/>
            <person name="Shiroma A."/>
            <person name="Shimoji M."/>
            <person name="Hirano T."/>
            <person name="Itoh T."/>
            <person name="Kaga A."/>
            <person name="Tomooka N."/>
        </authorList>
    </citation>
    <scope>NUCLEOTIDE SEQUENCE</scope>
</reference>
<evidence type="ECO:0000313" key="1">
    <source>
        <dbReference type="EMBL" id="BAU03520.1"/>
    </source>
</evidence>
<dbReference type="EMBL" id="AP015607">
    <property type="protein sequence ID" value="BAU03520.1"/>
    <property type="molecule type" value="Genomic_DNA"/>
</dbReference>
<sequence length="111" mass="13232">MELHICENVPTKHRQHHHVKLYSMLVQLRKCTRDGELKVYELDNIKKKETSFPSCTWSWPNTLLLHPEYTSFGFPSSCLASRRAHGYYREKCTRREERSVVKAWLKSSKHD</sequence>